<gene>
    <name evidence="3" type="ORF">NIES21_36600</name>
</gene>
<evidence type="ECO:0000313" key="4">
    <source>
        <dbReference type="Proteomes" id="UP000218287"/>
    </source>
</evidence>
<proteinExistence type="predicted"/>
<accession>A0A1Z4GKC0</accession>
<keyword evidence="2" id="KW-0732">Signal</keyword>
<feature type="signal peptide" evidence="2">
    <location>
        <begin position="1"/>
        <end position="23"/>
    </location>
</feature>
<name>A0A1Z4GKC0_9CYAN</name>
<dbReference type="OrthoDB" id="574724at2"/>
<protein>
    <recommendedName>
        <fullName evidence="5">Lipoprotein</fullName>
    </recommendedName>
</protein>
<dbReference type="EMBL" id="AP018174">
    <property type="protein sequence ID" value="BAY17818.1"/>
    <property type="molecule type" value="Genomic_DNA"/>
</dbReference>
<feature type="chain" id="PRO_5012780391" description="Lipoprotein" evidence="2">
    <location>
        <begin position="24"/>
        <end position="156"/>
    </location>
</feature>
<evidence type="ECO:0000313" key="3">
    <source>
        <dbReference type="EMBL" id="BAY17818.1"/>
    </source>
</evidence>
<evidence type="ECO:0000256" key="2">
    <source>
        <dbReference type="SAM" id="SignalP"/>
    </source>
</evidence>
<feature type="region of interest" description="Disordered" evidence="1">
    <location>
        <begin position="26"/>
        <end position="71"/>
    </location>
</feature>
<evidence type="ECO:0008006" key="5">
    <source>
        <dbReference type="Google" id="ProtNLM"/>
    </source>
</evidence>
<keyword evidence="4" id="KW-1185">Reference proteome</keyword>
<organism evidence="3 4">
    <name type="scientific">Anabaenopsis circularis NIES-21</name>
    <dbReference type="NCBI Taxonomy" id="1085406"/>
    <lineage>
        <taxon>Bacteria</taxon>
        <taxon>Bacillati</taxon>
        <taxon>Cyanobacteriota</taxon>
        <taxon>Cyanophyceae</taxon>
        <taxon>Nostocales</taxon>
        <taxon>Nodulariaceae</taxon>
        <taxon>Anabaenopsis</taxon>
    </lineage>
</organism>
<dbReference type="PROSITE" id="PS51257">
    <property type="entry name" value="PROKAR_LIPOPROTEIN"/>
    <property type="match status" value="1"/>
</dbReference>
<evidence type="ECO:0000256" key="1">
    <source>
        <dbReference type="SAM" id="MobiDB-lite"/>
    </source>
</evidence>
<feature type="compositionally biased region" description="Polar residues" evidence="1">
    <location>
        <begin position="26"/>
        <end position="50"/>
    </location>
</feature>
<dbReference type="AlphaFoldDB" id="A0A1Z4GKC0"/>
<dbReference type="Proteomes" id="UP000218287">
    <property type="component" value="Chromosome"/>
</dbReference>
<sequence>MNKPSFITGLIICLIWISGCTNSSTEVSQETPTTKSEITQSPSQISTVTASPEPISTPDVPPSENPETSTKALPTIGTVKELVNGDLLCYATLTDEQGIEHQVGASFEICAESAKFLNKKVRASYTSESVSDCQSAEPCGKTKKESIITKMEILTQ</sequence>
<reference evidence="3 4" key="1">
    <citation type="submission" date="2017-06" db="EMBL/GenBank/DDBJ databases">
        <title>Genome sequencing of cyanobaciteial culture collection at National Institute for Environmental Studies (NIES).</title>
        <authorList>
            <person name="Hirose Y."/>
            <person name="Shimura Y."/>
            <person name="Fujisawa T."/>
            <person name="Nakamura Y."/>
            <person name="Kawachi M."/>
        </authorList>
    </citation>
    <scope>NUCLEOTIDE SEQUENCE [LARGE SCALE GENOMIC DNA]</scope>
    <source>
        <strain evidence="3 4">NIES-21</strain>
    </source>
</reference>